<comment type="caution">
    <text evidence="7">The sequence shown here is derived from an EMBL/GenBank/DDBJ whole genome shotgun (WGS) entry which is preliminary data.</text>
</comment>
<keyword evidence="4 5" id="KW-0472">Membrane</keyword>
<dbReference type="PIRSF" id="PIRSF006648">
    <property type="entry name" value="DrrB"/>
    <property type="match status" value="1"/>
</dbReference>
<evidence type="ECO:0000256" key="4">
    <source>
        <dbReference type="ARBA" id="ARBA00023136"/>
    </source>
</evidence>
<comment type="similarity">
    <text evidence="5">Belongs to the ABC-2 integral membrane protein family.</text>
</comment>
<comment type="caution">
    <text evidence="5">Lacks conserved residue(s) required for the propagation of feature annotation.</text>
</comment>
<keyword evidence="8" id="KW-1185">Reference proteome</keyword>
<evidence type="ECO:0000256" key="5">
    <source>
        <dbReference type="RuleBase" id="RU361157"/>
    </source>
</evidence>
<dbReference type="PANTHER" id="PTHR43229">
    <property type="entry name" value="NODULATION PROTEIN J"/>
    <property type="match status" value="1"/>
</dbReference>
<comment type="subcellular location">
    <subcellularLocation>
        <location evidence="5">Cell membrane</location>
        <topology evidence="5">Multi-pass membrane protein</topology>
    </subcellularLocation>
    <subcellularLocation>
        <location evidence="1">Membrane</location>
        <topology evidence="1">Multi-pass membrane protein</topology>
    </subcellularLocation>
</comment>
<keyword evidence="5" id="KW-0813">Transport</keyword>
<dbReference type="GO" id="GO:0043190">
    <property type="term" value="C:ATP-binding cassette (ABC) transporter complex"/>
    <property type="evidence" value="ECO:0007669"/>
    <property type="project" value="InterPro"/>
</dbReference>
<dbReference type="Proteomes" id="UP000282311">
    <property type="component" value="Unassembled WGS sequence"/>
</dbReference>
<evidence type="ECO:0000313" key="7">
    <source>
        <dbReference type="EMBL" id="RKN86596.1"/>
    </source>
</evidence>
<dbReference type="EMBL" id="RBAH01000001">
    <property type="protein sequence ID" value="RKN86596.1"/>
    <property type="molecule type" value="Genomic_DNA"/>
</dbReference>
<feature type="transmembrane region" description="Helical" evidence="5">
    <location>
        <begin position="106"/>
        <end position="134"/>
    </location>
</feature>
<evidence type="ECO:0000256" key="2">
    <source>
        <dbReference type="ARBA" id="ARBA00022692"/>
    </source>
</evidence>
<keyword evidence="5" id="KW-1003">Cell membrane</keyword>
<feature type="transmembrane region" description="Helical" evidence="5">
    <location>
        <begin position="28"/>
        <end position="48"/>
    </location>
</feature>
<dbReference type="PANTHER" id="PTHR43229:SF2">
    <property type="entry name" value="NODULATION PROTEIN J"/>
    <property type="match status" value="1"/>
</dbReference>
<sequence>MIAAWRREGNAAAAIAAREITKGIKNPTLLIVSIVMPIIFIGLMGGSLSQNMAGGLGYNFLQFMMIGMIVNSTFTGLVSGMSSLIEERNQNLTQELYVSPISRYTIIVGKMIGSSFSSLVGLLGILLVALLMNIPLGGMHIVYLFLLTPLFCLVAGSLGILFIGFVQDSKSADIGSMMIVMPQMFLSGAMIPIQHSTGLLGFLAKLMPMTYCIDFARAVFYAGTPEYDLVVIHHPLTDLAVMAACFLVFTVVGTIMFTRSERNR</sequence>
<keyword evidence="3 5" id="KW-1133">Transmembrane helix</keyword>
<accession>A0A3B0CXU3</accession>
<dbReference type="AlphaFoldDB" id="A0A3B0CXU3"/>
<reference evidence="7 8" key="1">
    <citation type="journal article" date="2007" name="Int. J. Syst. Evol. Microbiol.">
        <title>Paenibacillus ginsengarvi sp. nov., isolated from soil from ginseng cultivation.</title>
        <authorList>
            <person name="Yoon M.H."/>
            <person name="Ten L.N."/>
            <person name="Im W.T."/>
        </authorList>
    </citation>
    <scope>NUCLEOTIDE SEQUENCE [LARGE SCALE GENOMIC DNA]</scope>
    <source>
        <strain evidence="7 8">KCTC 13059</strain>
    </source>
</reference>
<gene>
    <name evidence="7" type="ORF">D7M11_01115</name>
</gene>
<name>A0A3B0CXU3_9BACL</name>
<organism evidence="7 8">
    <name type="scientific">Paenibacillus ginsengarvi</name>
    <dbReference type="NCBI Taxonomy" id="400777"/>
    <lineage>
        <taxon>Bacteria</taxon>
        <taxon>Bacillati</taxon>
        <taxon>Bacillota</taxon>
        <taxon>Bacilli</taxon>
        <taxon>Bacillales</taxon>
        <taxon>Paenibacillaceae</taxon>
        <taxon>Paenibacillus</taxon>
    </lineage>
</organism>
<evidence type="ECO:0000259" key="6">
    <source>
        <dbReference type="PROSITE" id="PS51012"/>
    </source>
</evidence>
<dbReference type="InterPro" id="IPR047817">
    <property type="entry name" value="ABC2_TM_bact-type"/>
</dbReference>
<dbReference type="PRINTS" id="PR00164">
    <property type="entry name" value="ABC2TRNSPORT"/>
</dbReference>
<keyword evidence="2 5" id="KW-0812">Transmembrane</keyword>
<dbReference type="InterPro" id="IPR051784">
    <property type="entry name" value="Nod_factor_ABC_transporter"/>
</dbReference>
<feature type="transmembrane region" description="Helical" evidence="5">
    <location>
        <begin position="60"/>
        <end position="85"/>
    </location>
</feature>
<evidence type="ECO:0000256" key="3">
    <source>
        <dbReference type="ARBA" id="ARBA00022989"/>
    </source>
</evidence>
<dbReference type="OrthoDB" id="9788252at2"/>
<evidence type="ECO:0000256" key="1">
    <source>
        <dbReference type="ARBA" id="ARBA00004141"/>
    </source>
</evidence>
<feature type="transmembrane region" description="Helical" evidence="5">
    <location>
        <begin position="239"/>
        <end position="258"/>
    </location>
</feature>
<dbReference type="GO" id="GO:0140359">
    <property type="term" value="F:ABC-type transporter activity"/>
    <property type="evidence" value="ECO:0007669"/>
    <property type="project" value="InterPro"/>
</dbReference>
<feature type="transmembrane region" description="Helical" evidence="5">
    <location>
        <begin position="140"/>
        <end position="163"/>
    </location>
</feature>
<protein>
    <recommendedName>
        <fullName evidence="5">Transport permease protein</fullName>
    </recommendedName>
</protein>
<dbReference type="Pfam" id="PF01061">
    <property type="entry name" value="ABC2_membrane"/>
    <property type="match status" value="1"/>
</dbReference>
<proteinExistence type="inferred from homology"/>
<dbReference type="InterPro" id="IPR013525">
    <property type="entry name" value="ABC2_TM"/>
</dbReference>
<dbReference type="InterPro" id="IPR000412">
    <property type="entry name" value="ABC_2_transport"/>
</dbReference>
<feature type="domain" description="ABC transmembrane type-2" evidence="6">
    <location>
        <begin position="28"/>
        <end position="260"/>
    </location>
</feature>
<dbReference type="PROSITE" id="PS51012">
    <property type="entry name" value="ABC_TM2"/>
    <property type="match status" value="1"/>
</dbReference>
<evidence type="ECO:0000313" key="8">
    <source>
        <dbReference type="Proteomes" id="UP000282311"/>
    </source>
</evidence>
<dbReference type="RefSeq" id="WP_120745302.1">
    <property type="nucleotide sequence ID" value="NZ_RBAH01000001.1"/>
</dbReference>